<evidence type="ECO:0000256" key="6">
    <source>
        <dbReference type="RuleBase" id="RU363041"/>
    </source>
</evidence>
<reference evidence="8" key="1">
    <citation type="journal article" date="2019" name="Int. J. Syst. Evol. Microbiol.">
        <title>The Global Catalogue of Microorganisms (GCM) 10K type strain sequencing project: providing services to taxonomists for standard genome sequencing and annotation.</title>
        <authorList>
            <consortium name="The Broad Institute Genomics Platform"/>
            <consortium name="The Broad Institute Genome Sequencing Center for Infectious Disease"/>
            <person name="Wu L."/>
            <person name="Ma J."/>
        </authorList>
    </citation>
    <scope>NUCLEOTIDE SEQUENCE [LARGE SCALE GENOMIC DNA]</scope>
    <source>
        <strain evidence="8">JCM 17555</strain>
    </source>
</reference>
<proteinExistence type="inferred from homology"/>
<feature type="transmembrane region" description="Helical" evidence="6">
    <location>
        <begin position="250"/>
        <end position="268"/>
    </location>
</feature>
<evidence type="ECO:0000256" key="3">
    <source>
        <dbReference type="ARBA" id="ARBA00022692"/>
    </source>
</evidence>
<comment type="subcellular location">
    <subcellularLocation>
        <location evidence="6">Cell membrane</location>
        <topology evidence="6">Multi-pass membrane protein</topology>
    </subcellularLocation>
    <subcellularLocation>
        <location evidence="1">Membrane</location>
        <topology evidence="1">Multi-pass membrane protein</topology>
    </subcellularLocation>
</comment>
<feature type="transmembrane region" description="Helical" evidence="6">
    <location>
        <begin position="87"/>
        <end position="106"/>
    </location>
</feature>
<feature type="transmembrane region" description="Helical" evidence="6">
    <location>
        <begin position="113"/>
        <end position="133"/>
    </location>
</feature>
<dbReference type="InterPro" id="IPR002781">
    <property type="entry name" value="TM_pro_TauE-like"/>
</dbReference>
<evidence type="ECO:0000256" key="4">
    <source>
        <dbReference type="ARBA" id="ARBA00022989"/>
    </source>
</evidence>
<comment type="similarity">
    <text evidence="2 6">Belongs to the 4-toluene sulfonate uptake permease (TSUP) (TC 2.A.102) family.</text>
</comment>
<dbReference type="Pfam" id="PF01925">
    <property type="entry name" value="TauE"/>
    <property type="match status" value="1"/>
</dbReference>
<dbReference type="EMBL" id="BAABBO010000001">
    <property type="protein sequence ID" value="GAA3945367.1"/>
    <property type="molecule type" value="Genomic_DNA"/>
</dbReference>
<evidence type="ECO:0000313" key="7">
    <source>
        <dbReference type="EMBL" id="GAA3945367.1"/>
    </source>
</evidence>
<sequence>MNEALVLAITLAGYLAIGAIAGLLAGLFGIGGGLIIVPLLLLAFDMQNVSPDVSMHLAIGTSLATIMLTSMSSIKAHHAYKAVRWDLFRPMACGIVLGAVLGVFTASSLSGSALKLIIGLFALAVAAKMLTGFQPAPTRVVPRWPGLAGGGAFIGWGSAIFGIGGGTLTVPWLVWHNVRMQDAVATSAACGLPIAIAGALTNVVAGWNEPDLPNFALGFVYLPAFFGIVLTSMVTAKAGARLAHRLPAKLLSRLFACLLIVVGLRLLTQSF</sequence>
<keyword evidence="8" id="KW-1185">Reference proteome</keyword>
<evidence type="ECO:0000313" key="8">
    <source>
        <dbReference type="Proteomes" id="UP001501337"/>
    </source>
</evidence>
<evidence type="ECO:0000256" key="1">
    <source>
        <dbReference type="ARBA" id="ARBA00004141"/>
    </source>
</evidence>
<organism evidence="7 8">
    <name type="scientific">Allohahella marinimesophila</name>
    <dbReference type="NCBI Taxonomy" id="1054972"/>
    <lineage>
        <taxon>Bacteria</taxon>
        <taxon>Pseudomonadati</taxon>
        <taxon>Pseudomonadota</taxon>
        <taxon>Gammaproteobacteria</taxon>
        <taxon>Oceanospirillales</taxon>
        <taxon>Hahellaceae</taxon>
        <taxon>Allohahella</taxon>
    </lineage>
</organism>
<keyword evidence="3 6" id="KW-0812">Transmembrane</keyword>
<dbReference type="PANTHER" id="PTHR43483">
    <property type="entry name" value="MEMBRANE TRANSPORTER PROTEIN HI_0806-RELATED"/>
    <property type="match status" value="1"/>
</dbReference>
<feature type="transmembrane region" description="Helical" evidence="6">
    <location>
        <begin position="56"/>
        <end position="75"/>
    </location>
</feature>
<feature type="transmembrane region" description="Helical" evidence="6">
    <location>
        <begin position="12"/>
        <end position="44"/>
    </location>
</feature>
<comment type="caution">
    <text evidence="7">The sequence shown here is derived from an EMBL/GenBank/DDBJ whole genome shotgun (WGS) entry which is preliminary data.</text>
</comment>
<protein>
    <recommendedName>
        <fullName evidence="6">Probable membrane transporter protein</fullName>
    </recommendedName>
</protein>
<keyword evidence="6" id="KW-1003">Cell membrane</keyword>
<feature type="transmembrane region" description="Helical" evidence="6">
    <location>
        <begin position="219"/>
        <end position="238"/>
    </location>
</feature>
<dbReference type="PANTHER" id="PTHR43483:SF3">
    <property type="entry name" value="MEMBRANE TRANSPORTER PROTEIN HI_0806-RELATED"/>
    <property type="match status" value="1"/>
</dbReference>
<keyword evidence="5 6" id="KW-0472">Membrane</keyword>
<accession>A0ABP7NF87</accession>
<evidence type="ECO:0000256" key="2">
    <source>
        <dbReference type="ARBA" id="ARBA00009142"/>
    </source>
</evidence>
<gene>
    <name evidence="7" type="ORF">GCM10022278_00700</name>
</gene>
<dbReference type="Proteomes" id="UP001501337">
    <property type="component" value="Unassembled WGS sequence"/>
</dbReference>
<feature type="transmembrane region" description="Helical" evidence="6">
    <location>
        <begin position="187"/>
        <end position="207"/>
    </location>
</feature>
<dbReference type="RefSeq" id="WP_344802127.1">
    <property type="nucleotide sequence ID" value="NZ_BAABBO010000001.1"/>
</dbReference>
<evidence type="ECO:0000256" key="5">
    <source>
        <dbReference type="ARBA" id="ARBA00023136"/>
    </source>
</evidence>
<feature type="transmembrane region" description="Helical" evidence="6">
    <location>
        <begin position="153"/>
        <end position="175"/>
    </location>
</feature>
<name>A0ABP7NF87_9GAMM</name>
<keyword evidence="4 6" id="KW-1133">Transmembrane helix</keyword>